<sequence>MYGGMSARDAADFERAFGFVPEEYDVEVWPDVWESYLAFSAMRTQWRVGMNGATGLDYTPLNQVMDYLNIKDRATVFNDIRVMEMKSLEVMHKK</sequence>
<accession>A0A1I7G640</accession>
<organism evidence="1 2">
    <name type="scientific">Xenorhabdus koppenhoeferi</name>
    <dbReference type="NCBI Taxonomy" id="351659"/>
    <lineage>
        <taxon>Bacteria</taxon>
        <taxon>Pseudomonadati</taxon>
        <taxon>Pseudomonadota</taxon>
        <taxon>Gammaproteobacteria</taxon>
        <taxon>Enterobacterales</taxon>
        <taxon>Morganellaceae</taxon>
        <taxon>Xenorhabdus</taxon>
    </lineage>
</organism>
<dbReference type="Proteomes" id="UP000242496">
    <property type="component" value="Unassembled WGS sequence"/>
</dbReference>
<dbReference type="OrthoDB" id="6169380at2"/>
<dbReference type="AlphaFoldDB" id="A0A1I7G640"/>
<evidence type="ECO:0000313" key="1">
    <source>
        <dbReference type="EMBL" id="SFU43878.1"/>
    </source>
</evidence>
<dbReference type="EMBL" id="FPBJ01000007">
    <property type="protein sequence ID" value="SFU43878.1"/>
    <property type="molecule type" value="Genomic_DNA"/>
</dbReference>
<evidence type="ECO:0000313" key="2">
    <source>
        <dbReference type="Proteomes" id="UP000242496"/>
    </source>
</evidence>
<dbReference type="InterPro" id="IPR014915">
    <property type="entry name" value="Phage_TLS_TfmB"/>
</dbReference>
<dbReference type="Pfam" id="PF08809">
    <property type="entry name" value="DUF1799"/>
    <property type="match status" value="1"/>
</dbReference>
<dbReference type="RefSeq" id="WP_092548990.1">
    <property type="nucleotide sequence ID" value="NZ_CAWRBG010000055.1"/>
</dbReference>
<protein>
    <recommendedName>
        <fullName evidence="3">Phage protein</fullName>
    </recommendedName>
</protein>
<name>A0A1I7G640_9GAMM</name>
<reference evidence="2" key="1">
    <citation type="submission" date="2016-10" db="EMBL/GenBank/DDBJ databases">
        <authorList>
            <person name="Varghese N."/>
            <person name="Submissions S."/>
        </authorList>
    </citation>
    <scope>NUCLEOTIDE SEQUENCE [LARGE SCALE GENOMIC DNA]</scope>
    <source>
        <strain evidence="2">DSM 18168</strain>
    </source>
</reference>
<gene>
    <name evidence="1" type="ORF">SAMN05421784_10713</name>
</gene>
<evidence type="ECO:0008006" key="3">
    <source>
        <dbReference type="Google" id="ProtNLM"/>
    </source>
</evidence>
<proteinExistence type="predicted"/>
<dbReference type="STRING" id="351659.SAMN05421784_10713"/>
<keyword evidence="2" id="KW-1185">Reference proteome</keyword>